<name>A0ACC0KXA2_CHOFU</name>
<keyword evidence="2" id="KW-1185">Reference proteome</keyword>
<comment type="caution">
    <text evidence="1">The sequence shown here is derived from an EMBL/GenBank/DDBJ whole genome shotgun (WGS) entry which is preliminary data.</text>
</comment>
<sequence length="142" mass="15753">MYNNTTINSTVTGTSVGLYSPVDPLAIFHIINPNENDLKILIAVHGYDNTAPIPGGCNMEMPVPTAPFLKTEISPNKDYITVDGAAPRDDLSISCDIPRNKDMEFYRIYLPERDFSIDTYFGGIKAMMNFDSIKEIGEIIPC</sequence>
<dbReference type="EMBL" id="CM046115">
    <property type="protein sequence ID" value="KAI8440922.1"/>
    <property type="molecule type" value="Genomic_DNA"/>
</dbReference>
<evidence type="ECO:0000313" key="2">
    <source>
        <dbReference type="Proteomes" id="UP001064048"/>
    </source>
</evidence>
<gene>
    <name evidence="1" type="ORF">MSG28_009220</name>
</gene>
<evidence type="ECO:0000313" key="1">
    <source>
        <dbReference type="EMBL" id="KAI8440922.1"/>
    </source>
</evidence>
<protein>
    <submittedName>
        <fullName evidence="1">Uncharacterized protein</fullName>
    </submittedName>
</protein>
<accession>A0ACC0KXA2</accession>
<dbReference type="Proteomes" id="UP001064048">
    <property type="component" value="Chromosome 15"/>
</dbReference>
<proteinExistence type="predicted"/>
<reference evidence="1 2" key="1">
    <citation type="journal article" date="2022" name="Genome Biol. Evol.">
        <title>The Spruce Budworm Genome: Reconstructing the Evolutionary History of Antifreeze Proteins.</title>
        <authorList>
            <person name="Beliveau C."/>
            <person name="Gagne P."/>
            <person name="Picq S."/>
            <person name="Vernygora O."/>
            <person name="Keeling C.I."/>
            <person name="Pinkney K."/>
            <person name="Doucet D."/>
            <person name="Wen F."/>
            <person name="Johnston J.S."/>
            <person name="Maaroufi H."/>
            <person name="Boyle B."/>
            <person name="Laroche J."/>
            <person name="Dewar K."/>
            <person name="Juretic N."/>
            <person name="Blackburn G."/>
            <person name="Nisole A."/>
            <person name="Brunet B."/>
            <person name="Brandao M."/>
            <person name="Lumley L."/>
            <person name="Duan J."/>
            <person name="Quan G."/>
            <person name="Lucarotti C.J."/>
            <person name="Roe A.D."/>
            <person name="Sperling F.A.H."/>
            <person name="Levesque R.C."/>
            <person name="Cusson M."/>
        </authorList>
    </citation>
    <scope>NUCLEOTIDE SEQUENCE [LARGE SCALE GENOMIC DNA]</scope>
    <source>
        <strain evidence="1">Glfc:IPQL:Cfum</strain>
    </source>
</reference>
<organism evidence="1 2">
    <name type="scientific">Choristoneura fumiferana</name>
    <name type="common">Spruce budworm moth</name>
    <name type="synonym">Archips fumiferana</name>
    <dbReference type="NCBI Taxonomy" id="7141"/>
    <lineage>
        <taxon>Eukaryota</taxon>
        <taxon>Metazoa</taxon>
        <taxon>Ecdysozoa</taxon>
        <taxon>Arthropoda</taxon>
        <taxon>Hexapoda</taxon>
        <taxon>Insecta</taxon>
        <taxon>Pterygota</taxon>
        <taxon>Neoptera</taxon>
        <taxon>Endopterygota</taxon>
        <taxon>Lepidoptera</taxon>
        <taxon>Glossata</taxon>
        <taxon>Ditrysia</taxon>
        <taxon>Tortricoidea</taxon>
        <taxon>Tortricidae</taxon>
        <taxon>Tortricinae</taxon>
        <taxon>Choristoneura</taxon>
    </lineage>
</organism>